<evidence type="ECO:0000313" key="2">
    <source>
        <dbReference type="Proteomes" id="UP000249016"/>
    </source>
</evidence>
<proteinExistence type="predicted"/>
<reference evidence="1 2" key="1">
    <citation type="submission" date="2018-06" db="EMBL/GenBank/DDBJ databases">
        <title>Spirosoma sp. HMF3257 Genome sequencing and assembly.</title>
        <authorList>
            <person name="Kang H."/>
            <person name="Cha I."/>
            <person name="Kim H."/>
            <person name="Kang J."/>
            <person name="Joh K."/>
        </authorList>
    </citation>
    <scope>NUCLEOTIDE SEQUENCE [LARGE SCALE GENOMIC DNA]</scope>
    <source>
        <strain evidence="1 2">HMF3257</strain>
    </source>
</reference>
<dbReference type="EMBL" id="QLII01000001">
    <property type="protein sequence ID" value="RAI76879.1"/>
    <property type="molecule type" value="Genomic_DNA"/>
</dbReference>
<keyword evidence="2" id="KW-1185">Reference proteome</keyword>
<comment type="caution">
    <text evidence="1">The sequence shown here is derived from an EMBL/GenBank/DDBJ whole genome shotgun (WGS) entry which is preliminary data.</text>
</comment>
<dbReference type="RefSeq" id="WP_111346966.1">
    <property type="nucleotide sequence ID" value="NZ_QLII01000001.1"/>
</dbReference>
<organism evidence="1 2">
    <name type="scientific">Spirosoma telluris</name>
    <dbReference type="NCBI Taxonomy" id="2183553"/>
    <lineage>
        <taxon>Bacteria</taxon>
        <taxon>Pseudomonadati</taxon>
        <taxon>Bacteroidota</taxon>
        <taxon>Cytophagia</taxon>
        <taxon>Cytophagales</taxon>
        <taxon>Cytophagaceae</taxon>
        <taxon>Spirosoma</taxon>
    </lineage>
</organism>
<gene>
    <name evidence="1" type="ORF">HMF3257_26770</name>
</gene>
<protein>
    <submittedName>
        <fullName evidence="1">Uncharacterized protein</fullName>
    </submittedName>
</protein>
<name>A0A327NR11_9BACT</name>
<dbReference type="Proteomes" id="UP000249016">
    <property type="component" value="Unassembled WGS sequence"/>
</dbReference>
<dbReference type="AlphaFoldDB" id="A0A327NR11"/>
<sequence>MSAFASKPRNWLFVLTSVFLWISISSGRAKPLTPLPVRSEGSVVAIGLPTSWFPTLQGHVRIRGQSGWIGRPDPLLERVYPYRDDGSGPALSCPTDLFPSGYPFPDSHLVYSQIINSHCYQRLSADDACPLTEQ</sequence>
<evidence type="ECO:0000313" key="1">
    <source>
        <dbReference type="EMBL" id="RAI76879.1"/>
    </source>
</evidence>
<accession>A0A327NR11</accession>